<gene>
    <name evidence="1" type="ORF">HPB49_002953</name>
</gene>
<organism evidence="1 2">
    <name type="scientific">Dermacentor silvarum</name>
    <name type="common">Tick</name>
    <dbReference type="NCBI Taxonomy" id="543639"/>
    <lineage>
        <taxon>Eukaryota</taxon>
        <taxon>Metazoa</taxon>
        <taxon>Ecdysozoa</taxon>
        <taxon>Arthropoda</taxon>
        <taxon>Chelicerata</taxon>
        <taxon>Arachnida</taxon>
        <taxon>Acari</taxon>
        <taxon>Parasitiformes</taxon>
        <taxon>Ixodida</taxon>
        <taxon>Ixodoidea</taxon>
        <taxon>Ixodidae</taxon>
        <taxon>Rhipicephalinae</taxon>
        <taxon>Dermacentor</taxon>
    </lineage>
</organism>
<keyword evidence="2" id="KW-1185">Reference proteome</keyword>
<comment type="caution">
    <text evidence="1">The sequence shown here is derived from an EMBL/GenBank/DDBJ whole genome shotgun (WGS) entry which is preliminary data.</text>
</comment>
<reference evidence="1" key="1">
    <citation type="submission" date="2020-05" db="EMBL/GenBank/DDBJ databases">
        <title>Large-scale comparative analyses of tick genomes elucidate their genetic diversity and vector capacities.</title>
        <authorList>
            <person name="Jia N."/>
            <person name="Wang J."/>
            <person name="Shi W."/>
            <person name="Du L."/>
            <person name="Sun Y."/>
            <person name="Zhan W."/>
            <person name="Jiang J."/>
            <person name="Wang Q."/>
            <person name="Zhang B."/>
            <person name="Ji P."/>
            <person name="Sakyi L.B."/>
            <person name="Cui X."/>
            <person name="Yuan T."/>
            <person name="Jiang B."/>
            <person name="Yang W."/>
            <person name="Lam T.T.-Y."/>
            <person name="Chang Q."/>
            <person name="Ding S."/>
            <person name="Wang X."/>
            <person name="Zhu J."/>
            <person name="Ruan X."/>
            <person name="Zhao L."/>
            <person name="Wei J."/>
            <person name="Que T."/>
            <person name="Du C."/>
            <person name="Cheng J."/>
            <person name="Dai P."/>
            <person name="Han X."/>
            <person name="Huang E."/>
            <person name="Gao Y."/>
            <person name="Liu J."/>
            <person name="Shao H."/>
            <person name="Ye R."/>
            <person name="Li L."/>
            <person name="Wei W."/>
            <person name="Wang X."/>
            <person name="Wang C."/>
            <person name="Yang T."/>
            <person name="Huo Q."/>
            <person name="Li W."/>
            <person name="Guo W."/>
            <person name="Chen H."/>
            <person name="Zhou L."/>
            <person name="Ni X."/>
            <person name="Tian J."/>
            <person name="Zhou Y."/>
            <person name="Sheng Y."/>
            <person name="Liu T."/>
            <person name="Pan Y."/>
            <person name="Xia L."/>
            <person name="Li J."/>
            <person name="Zhao F."/>
            <person name="Cao W."/>
        </authorList>
    </citation>
    <scope>NUCLEOTIDE SEQUENCE</scope>
    <source>
        <strain evidence="1">Dsil-2018</strain>
    </source>
</reference>
<sequence>MTLRAAANINATELAERLLQDLAVTSQLLELDLTDCVALDRHWVHEYIGWCHNVLHLRCIACPLIPSLLMQTLRRRLWKLQHIEFTLTTPPDDFDRQLKELQQLGSSYQVATVRRVYVELDGELNCMLLRSLLTYFPLMQDLHVHLLSGSFRDAVQVIREILQDSLFLETFTFSSEVSSTMQQVPGDGADILVWLFVCGNVTFWQSGELCSYTRLRDLATIPECGYLPSQLLLVVEHDEVLVNGRIGDAIYRHDWSYVCCLCLVLFPGQTLSTTYPRADGVYLDPLREFMRVLEHVVELNVSSFHFGPGLDLVQLLQYGALRFLQALSAPPCGLRHPFALRRLAQLCRNLEDLDVRLDRQGRFDECSTCNLDFCFDSDDLAALHQDVPSYRCGLHRLTLSDVPALASLRFLERSQVVELRLSSCIEPSHPDFQDIGEVLSKNASLRYLVLKDSDLPFGSTSMLSNIRQVQSLEYLCLVSAVLLDSHVADMHIKELANKLPRLRCLHAHYRDKDDELEKRITWMRRDDADEDGILVENSPCVLCSTATFIGLVKPRNRGFRATL</sequence>
<protein>
    <submittedName>
        <fullName evidence="1">Uncharacterized protein</fullName>
    </submittedName>
</protein>
<proteinExistence type="predicted"/>
<evidence type="ECO:0000313" key="1">
    <source>
        <dbReference type="EMBL" id="KAH7977606.1"/>
    </source>
</evidence>
<evidence type="ECO:0000313" key="2">
    <source>
        <dbReference type="Proteomes" id="UP000821865"/>
    </source>
</evidence>
<dbReference type="EMBL" id="CM023470">
    <property type="protein sequence ID" value="KAH7977606.1"/>
    <property type="molecule type" value="Genomic_DNA"/>
</dbReference>
<dbReference type="Proteomes" id="UP000821865">
    <property type="component" value="Chromosome 1"/>
</dbReference>
<name>A0ACB8DTI7_DERSI</name>
<accession>A0ACB8DTI7</accession>